<keyword evidence="8" id="KW-0718">Serine biosynthesis</keyword>
<keyword evidence="6" id="KW-0378">Hydrolase</keyword>
<dbReference type="STRING" id="1764295.A0A5B8MU03"/>
<evidence type="ECO:0000256" key="2">
    <source>
        <dbReference type="ARBA" id="ARBA00005135"/>
    </source>
</evidence>
<evidence type="ECO:0000256" key="5">
    <source>
        <dbReference type="ARBA" id="ARBA00022723"/>
    </source>
</evidence>
<dbReference type="GO" id="GO:0005737">
    <property type="term" value="C:cytoplasm"/>
    <property type="evidence" value="ECO:0007669"/>
    <property type="project" value="TreeGrafter"/>
</dbReference>
<evidence type="ECO:0000313" key="11">
    <source>
        <dbReference type="Proteomes" id="UP000316726"/>
    </source>
</evidence>
<dbReference type="Gene3D" id="3.40.50.1000">
    <property type="entry name" value="HAD superfamily/HAD-like"/>
    <property type="match status" value="1"/>
</dbReference>
<dbReference type="GO" id="GO:0000287">
    <property type="term" value="F:magnesium ion binding"/>
    <property type="evidence" value="ECO:0007669"/>
    <property type="project" value="TreeGrafter"/>
</dbReference>
<evidence type="ECO:0000256" key="9">
    <source>
        <dbReference type="SAM" id="MobiDB-lite"/>
    </source>
</evidence>
<dbReference type="GO" id="GO:0036424">
    <property type="term" value="F:L-phosphoserine phosphatase activity"/>
    <property type="evidence" value="ECO:0007669"/>
    <property type="project" value="TreeGrafter"/>
</dbReference>
<comment type="pathway">
    <text evidence="2">Amino-acid biosynthesis; L-serine biosynthesis; L-serine from 3-phospho-D-glycerate: step 3/3.</text>
</comment>
<keyword evidence="5" id="KW-0479">Metal-binding</keyword>
<dbReference type="AlphaFoldDB" id="A0A5B8MU03"/>
<feature type="region of interest" description="Disordered" evidence="9">
    <location>
        <begin position="1"/>
        <end position="28"/>
    </location>
</feature>
<evidence type="ECO:0000256" key="6">
    <source>
        <dbReference type="ARBA" id="ARBA00022801"/>
    </source>
</evidence>
<dbReference type="PANTHER" id="PTHR43344:SF2">
    <property type="entry name" value="PHOSPHOSERINE PHOSPHATASE"/>
    <property type="match status" value="1"/>
</dbReference>
<evidence type="ECO:0000256" key="7">
    <source>
        <dbReference type="ARBA" id="ARBA00022842"/>
    </source>
</evidence>
<evidence type="ECO:0000256" key="4">
    <source>
        <dbReference type="ARBA" id="ARBA00022605"/>
    </source>
</evidence>
<organism evidence="10 11">
    <name type="scientific">Chloropicon primus</name>
    <dbReference type="NCBI Taxonomy" id="1764295"/>
    <lineage>
        <taxon>Eukaryota</taxon>
        <taxon>Viridiplantae</taxon>
        <taxon>Chlorophyta</taxon>
        <taxon>Chloropicophyceae</taxon>
        <taxon>Chloropicales</taxon>
        <taxon>Chloropicaceae</taxon>
        <taxon>Chloropicon</taxon>
    </lineage>
</organism>
<dbReference type="Proteomes" id="UP000316726">
    <property type="component" value="Chromosome 11"/>
</dbReference>
<evidence type="ECO:0000256" key="8">
    <source>
        <dbReference type="ARBA" id="ARBA00023299"/>
    </source>
</evidence>
<evidence type="ECO:0000256" key="1">
    <source>
        <dbReference type="ARBA" id="ARBA00001946"/>
    </source>
</evidence>
<evidence type="ECO:0000313" key="10">
    <source>
        <dbReference type="EMBL" id="QDZ23796.1"/>
    </source>
</evidence>
<comment type="cofactor">
    <cofactor evidence="1">
        <name>Mg(2+)</name>
        <dbReference type="ChEBI" id="CHEBI:18420"/>
    </cofactor>
</comment>
<accession>A0A5B8MU03</accession>
<keyword evidence="11" id="KW-1185">Reference proteome</keyword>
<dbReference type="CDD" id="cd04309">
    <property type="entry name" value="HAD_PSP_eu"/>
    <property type="match status" value="1"/>
</dbReference>
<keyword evidence="4" id="KW-0028">Amino-acid biosynthesis</keyword>
<evidence type="ECO:0000256" key="3">
    <source>
        <dbReference type="ARBA" id="ARBA00012640"/>
    </source>
</evidence>
<gene>
    <name evidence="10" type="ORF">A3770_11p63140</name>
</gene>
<sequence length="259" mass="27624">MAPTRSARWRRTEAARRGGARGGGGSRNVTRMSGFKNAAVDLWKRAEVVCFDVDSTVCSSEGIDDLGDYLGKGEAVAEFTAKAMTGTMPFEEALAARLDIIRPSSGEIDKFLESDAPKLTPGIAGLVAALQGKGKAVYLVSGGFRVMIDPVADELRIPRENVFANTLFFDQGTGSYTGFDDTEFTSRAGGKARAARHIKEITKATTLAMVGDGATDLEARQPGGADIFVGFGGIVKREAVLDQADWAVCDFEELTRALE</sequence>
<proteinExistence type="predicted"/>
<dbReference type="InterPro" id="IPR050582">
    <property type="entry name" value="HAD-like_SerB"/>
</dbReference>
<dbReference type="GO" id="GO:0006564">
    <property type="term" value="P:L-serine biosynthetic process"/>
    <property type="evidence" value="ECO:0007669"/>
    <property type="project" value="UniProtKB-KW"/>
</dbReference>
<dbReference type="OrthoDB" id="27226at2759"/>
<dbReference type="PANTHER" id="PTHR43344">
    <property type="entry name" value="PHOSPHOSERINE PHOSPHATASE"/>
    <property type="match status" value="1"/>
</dbReference>
<name>A0A5B8MU03_9CHLO</name>
<dbReference type="SUPFAM" id="SSF56784">
    <property type="entry name" value="HAD-like"/>
    <property type="match status" value="1"/>
</dbReference>
<keyword evidence="7" id="KW-0460">Magnesium</keyword>
<dbReference type="EC" id="3.1.3.3" evidence="3"/>
<dbReference type="InterPro" id="IPR023214">
    <property type="entry name" value="HAD_sf"/>
</dbReference>
<dbReference type="Pfam" id="PF12710">
    <property type="entry name" value="HAD"/>
    <property type="match status" value="1"/>
</dbReference>
<reference evidence="10 11" key="1">
    <citation type="submission" date="2018-07" db="EMBL/GenBank/DDBJ databases">
        <title>The complete nuclear genome of the prasinophyte Chloropicon primus (CCMP1205).</title>
        <authorList>
            <person name="Pombert J.-F."/>
            <person name="Otis C."/>
            <person name="Turmel M."/>
            <person name="Lemieux C."/>
        </authorList>
    </citation>
    <scope>NUCLEOTIDE SEQUENCE [LARGE SCALE GENOMIC DNA]</scope>
    <source>
        <strain evidence="10 11">CCMP1205</strain>
    </source>
</reference>
<dbReference type="NCBIfam" id="TIGR01488">
    <property type="entry name" value="HAD-SF-IB"/>
    <property type="match status" value="1"/>
</dbReference>
<dbReference type="InterPro" id="IPR036412">
    <property type="entry name" value="HAD-like_sf"/>
</dbReference>
<dbReference type="EMBL" id="CP031044">
    <property type="protein sequence ID" value="QDZ23796.1"/>
    <property type="molecule type" value="Genomic_DNA"/>
</dbReference>
<protein>
    <recommendedName>
        <fullName evidence="3">phosphoserine phosphatase</fullName>
        <ecNumber evidence="3">3.1.3.3</ecNumber>
    </recommendedName>
</protein>
<dbReference type="Gene3D" id="1.10.150.210">
    <property type="entry name" value="Phosphoserine phosphatase, domain 2"/>
    <property type="match status" value="1"/>
</dbReference>